<protein>
    <submittedName>
        <fullName evidence="1">Uncharacterized protein</fullName>
    </submittedName>
</protein>
<name>A0A067DM43_CITSI</name>
<evidence type="ECO:0000313" key="1">
    <source>
        <dbReference type="EMBL" id="KDO39656.1"/>
    </source>
</evidence>
<evidence type="ECO:0000313" key="2">
    <source>
        <dbReference type="Proteomes" id="UP000027120"/>
    </source>
</evidence>
<dbReference type="EMBL" id="KK786384">
    <property type="protein sequence ID" value="KDO39656.1"/>
    <property type="molecule type" value="Genomic_DNA"/>
</dbReference>
<sequence length="68" mass="8335">MILILETSRAFTPMPFECLSCFRIQMQAFPLSISSLRHFLEQFYTYVKHLFLRHFLQQFYTYVKHLLI</sequence>
<proteinExistence type="predicted"/>
<dbReference type="AlphaFoldDB" id="A0A067DM43"/>
<gene>
    <name evidence="1" type="ORF">CISIN_1g044852mg</name>
</gene>
<keyword evidence="2" id="KW-1185">Reference proteome</keyword>
<organism evidence="1 2">
    <name type="scientific">Citrus sinensis</name>
    <name type="common">Sweet orange</name>
    <name type="synonym">Citrus aurantium var. sinensis</name>
    <dbReference type="NCBI Taxonomy" id="2711"/>
    <lineage>
        <taxon>Eukaryota</taxon>
        <taxon>Viridiplantae</taxon>
        <taxon>Streptophyta</taxon>
        <taxon>Embryophyta</taxon>
        <taxon>Tracheophyta</taxon>
        <taxon>Spermatophyta</taxon>
        <taxon>Magnoliopsida</taxon>
        <taxon>eudicotyledons</taxon>
        <taxon>Gunneridae</taxon>
        <taxon>Pentapetalae</taxon>
        <taxon>rosids</taxon>
        <taxon>malvids</taxon>
        <taxon>Sapindales</taxon>
        <taxon>Rutaceae</taxon>
        <taxon>Aurantioideae</taxon>
        <taxon>Citrus</taxon>
    </lineage>
</organism>
<dbReference type="Proteomes" id="UP000027120">
    <property type="component" value="Unassembled WGS sequence"/>
</dbReference>
<reference evidence="1 2" key="1">
    <citation type="submission" date="2014-04" db="EMBL/GenBank/DDBJ databases">
        <authorList>
            <consortium name="International Citrus Genome Consortium"/>
            <person name="Gmitter F."/>
            <person name="Chen C."/>
            <person name="Farmerie W."/>
            <person name="Harkins T."/>
            <person name="Desany B."/>
            <person name="Mohiuddin M."/>
            <person name="Kodira C."/>
            <person name="Borodovsky M."/>
            <person name="Lomsadze A."/>
            <person name="Burns P."/>
            <person name="Jenkins J."/>
            <person name="Prochnik S."/>
            <person name="Shu S."/>
            <person name="Chapman J."/>
            <person name="Pitluck S."/>
            <person name="Schmutz J."/>
            <person name="Rokhsar D."/>
        </authorList>
    </citation>
    <scope>NUCLEOTIDE SEQUENCE</scope>
</reference>
<accession>A0A067DM43</accession>